<feature type="transmembrane region" description="Helical" evidence="1">
    <location>
        <begin position="227"/>
        <end position="249"/>
    </location>
</feature>
<feature type="transmembrane region" description="Helical" evidence="1">
    <location>
        <begin position="12"/>
        <end position="31"/>
    </location>
</feature>
<comment type="caution">
    <text evidence="2">The sequence shown here is derived from an EMBL/GenBank/DDBJ whole genome shotgun (WGS) entry which is preliminary data.</text>
</comment>
<keyword evidence="1" id="KW-0812">Transmembrane</keyword>
<evidence type="ECO:0000313" key="2">
    <source>
        <dbReference type="EMBL" id="MFD2233391.1"/>
    </source>
</evidence>
<feature type="transmembrane region" description="Helical" evidence="1">
    <location>
        <begin position="43"/>
        <end position="60"/>
    </location>
</feature>
<sequence length="382" mass="40627">MDLSRRDPLIDAVRGLALVMIFINHVPGNLLEGLTSRNFGPSDATELFVFIAGYATALVFGRRLDQDGALRTGLRLWGRAFNLYLLHLFTLLLAAAIAATASRLTADPHLLDWINLGPLFFDPVPTLIGVVTLGHQAGYFNILPLYILLVAGAALLLPLVRLSPGAALAASAGLYLLVQVGDLNLPNYPTSGTWFFNPMAWQLMFVIGLVCGDRARRGLVPVPYHPLLALLAGLMVAAGLGMKLAGYYPSPDALPLPFFLFGQDKTFMTLPRLLHALALLYLGAHCGARVALGRLGPVGRGLEELGRHGLLVFCTGSVLAIVAQLCLFALDADRVTAGGVVLAGLAALVFLAKGRSWYLGTSRVAPPSVCSPRSSVSSPRSA</sequence>
<dbReference type="RefSeq" id="WP_377315168.1">
    <property type="nucleotide sequence ID" value="NZ_JBHUIY010000008.1"/>
</dbReference>
<evidence type="ECO:0000313" key="3">
    <source>
        <dbReference type="Proteomes" id="UP001597296"/>
    </source>
</evidence>
<keyword evidence="3" id="KW-1185">Reference proteome</keyword>
<keyword evidence="1" id="KW-1133">Transmembrane helix</keyword>
<feature type="transmembrane region" description="Helical" evidence="1">
    <location>
        <begin position="113"/>
        <end position="133"/>
    </location>
</feature>
<dbReference type="Proteomes" id="UP001597296">
    <property type="component" value="Unassembled WGS sequence"/>
</dbReference>
<feature type="transmembrane region" description="Helical" evidence="1">
    <location>
        <begin position="269"/>
        <end position="288"/>
    </location>
</feature>
<dbReference type="Pfam" id="PF10129">
    <property type="entry name" value="OpgC_C"/>
    <property type="match status" value="1"/>
</dbReference>
<feature type="transmembrane region" description="Helical" evidence="1">
    <location>
        <begin position="145"/>
        <end position="178"/>
    </location>
</feature>
<dbReference type="InterPro" id="IPR014550">
    <property type="entry name" value="UCP028704_OpgC"/>
</dbReference>
<reference evidence="3" key="1">
    <citation type="journal article" date="2019" name="Int. J. Syst. Evol. Microbiol.">
        <title>The Global Catalogue of Microorganisms (GCM) 10K type strain sequencing project: providing services to taxonomists for standard genome sequencing and annotation.</title>
        <authorList>
            <consortium name="The Broad Institute Genomics Platform"/>
            <consortium name="The Broad Institute Genome Sequencing Center for Infectious Disease"/>
            <person name="Wu L."/>
            <person name="Ma J."/>
        </authorList>
    </citation>
    <scope>NUCLEOTIDE SEQUENCE [LARGE SCALE GENOMIC DNA]</scope>
    <source>
        <strain evidence="3">KCTC 15012</strain>
    </source>
</reference>
<organism evidence="2 3">
    <name type="scientific">Phaeospirillum tilakii</name>
    <dbReference type="NCBI Taxonomy" id="741673"/>
    <lineage>
        <taxon>Bacteria</taxon>
        <taxon>Pseudomonadati</taxon>
        <taxon>Pseudomonadota</taxon>
        <taxon>Alphaproteobacteria</taxon>
        <taxon>Rhodospirillales</taxon>
        <taxon>Rhodospirillaceae</taxon>
        <taxon>Phaeospirillum</taxon>
    </lineage>
</organism>
<feature type="transmembrane region" description="Helical" evidence="1">
    <location>
        <begin position="336"/>
        <end position="353"/>
    </location>
</feature>
<dbReference type="EMBL" id="JBHUIY010000008">
    <property type="protein sequence ID" value="MFD2233391.1"/>
    <property type="molecule type" value="Genomic_DNA"/>
</dbReference>
<proteinExistence type="predicted"/>
<dbReference type="PANTHER" id="PTHR38592">
    <property type="entry name" value="BLL4819 PROTEIN"/>
    <property type="match status" value="1"/>
</dbReference>
<name>A0ABW5CB05_9PROT</name>
<dbReference type="PANTHER" id="PTHR38592:SF3">
    <property type="entry name" value="BLL4819 PROTEIN"/>
    <property type="match status" value="1"/>
</dbReference>
<keyword evidence="1" id="KW-0472">Membrane</keyword>
<feature type="transmembrane region" description="Helical" evidence="1">
    <location>
        <begin position="81"/>
        <end position="101"/>
    </location>
</feature>
<feature type="transmembrane region" description="Helical" evidence="1">
    <location>
        <begin position="309"/>
        <end position="330"/>
    </location>
</feature>
<feature type="transmembrane region" description="Helical" evidence="1">
    <location>
        <begin position="198"/>
        <end position="215"/>
    </location>
</feature>
<gene>
    <name evidence="2" type="ORF">ACFSNB_06210</name>
</gene>
<accession>A0ABW5CB05</accession>
<evidence type="ECO:0000256" key="1">
    <source>
        <dbReference type="SAM" id="Phobius"/>
    </source>
</evidence>
<protein>
    <submittedName>
        <fullName evidence="2">OpgC family protein</fullName>
    </submittedName>
</protein>
<dbReference type="PIRSF" id="PIRSF028704">
    <property type="entry name" value="UPC028704"/>
    <property type="match status" value="1"/>
</dbReference>